<evidence type="ECO:0000313" key="2">
    <source>
        <dbReference type="Proteomes" id="UP001596175"/>
    </source>
</evidence>
<name>A0ABV9ZA75_9PSEU</name>
<gene>
    <name evidence="1" type="ORF">ACFPK1_03320</name>
</gene>
<proteinExistence type="predicted"/>
<evidence type="ECO:0000313" key="1">
    <source>
        <dbReference type="EMBL" id="MFC5137244.1"/>
    </source>
</evidence>
<reference evidence="2" key="1">
    <citation type="journal article" date="2019" name="Int. J. Syst. Evol. Microbiol.">
        <title>The Global Catalogue of Microorganisms (GCM) 10K type strain sequencing project: providing services to taxonomists for standard genome sequencing and annotation.</title>
        <authorList>
            <consortium name="The Broad Institute Genomics Platform"/>
            <consortium name="The Broad Institute Genome Sequencing Center for Infectious Disease"/>
            <person name="Wu L."/>
            <person name="Ma J."/>
        </authorList>
    </citation>
    <scope>NUCLEOTIDE SEQUENCE [LARGE SCALE GENOMIC DNA]</scope>
    <source>
        <strain evidence="2">XZYJ18</strain>
    </source>
</reference>
<dbReference type="RefSeq" id="WP_378019449.1">
    <property type="nucleotide sequence ID" value="NZ_JBHSKG010000001.1"/>
</dbReference>
<accession>A0ABV9ZA75</accession>
<dbReference type="EMBL" id="JBHSKG010000001">
    <property type="protein sequence ID" value="MFC5137244.1"/>
    <property type="molecule type" value="Genomic_DNA"/>
</dbReference>
<keyword evidence="2" id="KW-1185">Reference proteome</keyword>
<comment type="caution">
    <text evidence="1">The sequence shown here is derived from an EMBL/GenBank/DDBJ whole genome shotgun (WGS) entry which is preliminary data.</text>
</comment>
<protein>
    <submittedName>
        <fullName evidence="1">Uncharacterized protein</fullName>
    </submittedName>
</protein>
<sequence>MSSPVLRSRFATSDFDRAREVLAAAYGDHEPVLRGAPERFVYDATAVEVDGLRVAHDVSCSVRHPPSSRAQTNT</sequence>
<organism evidence="1 2">
    <name type="scientific">Actinomycetospora rhizophila</name>
    <dbReference type="NCBI Taxonomy" id="1416876"/>
    <lineage>
        <taxon>Bacteria</taxon>
        <taxon>Bacillati</taxon>
        <taxon>Actinomycetota</taxon>
        <taxon>Actinomycetes</taxon>
        <taxon>Pseudonocardiales</taxon>
        <taxon>Pseudonocardiaceae</taxon>
        <taxon>Actinomycetospora</taxon>
    </lineage>
</organism>
<dbReference type="Proteomes" id="UP001596175">
    <property type="component" value="Unassembled WGS sequence"/>
</dbReference>